<comment type="caution">
    <text evidence="1">The sequence shown here is derived from an EMBL/GenBank/DDBJ whole genome shotgun (WGS) entry which is preliminary data.</text>
</comment>
<sequence>MLRACAWDHATLPYTPATSCVLFYLVPGDPVWRVSVPNARGEYPDLVPGLPYQEWFQMDPYFVQEFAPPALTADAGTQVSWEELPIPPPLHLQHFMEPARHEDA</sequence>
<protein>
    <submittedName>
        <fullName evidence="1">Uncharacterized protein</fullName>
    </submittedName>
</protein>
<keyword evidence="2" id="KW-1185">Reference proteome</keyword>
<dbReference type="GeneID" id="26900361"/>
<organism evidence="1 2">
    <name type="scientific">Leptomonas pyrrhocoris</name>
    <name type="common">Firebug parasite</name>
    <dbReference type="NCBI Taxonomy" id="157538"/>
    <lineage>
        <taxon>Eukaryota</taxon>
        <taxon>Discoba</taxon>
        <taxon>Euglenozoa</taxon>
        <taxon>Kinetoplastea</taxon>
        <taxon>Metakinetoplastina</taxon>
        <taxon>Trypanosomatida</taxon>
        <taxon>Trypanosomatidae</taxon>
        <taxon>Leishmaniinae</taxon>
        <taxon>Leptomonas</taxon>
    </lineage>
</organism>
<accession>A0A0M9G9M9</accession>
<gene>
    <name evidence="1" type="ORF">ABB37_00063</name>
</gene>
<dbReference type="OrthoDB" id="274732at2759"/>
<dbReference type="AlphaFoldDB" id="A0A0M9G9M9"/>
<dbReference type="RefSeq" id="XP_015664112.1">
    <property type="nucleotide sequence ID" value="XM_015796104.1"/>
</dbReference>
<reference evidence="1 2" key="1">
    <citation type="submission" date="2015-07" db="EMBL/GenBank/DDBJ databases">
        <title>High-quality genome of monoxenous trypanosomatid Leptomonas pyrrhocoris.</title>
        <authorList>
            <person name="Flegontov P."/>
            <person name="Butenko A."/>
            <person name="Firsov S."/>
            <person name="Vlcek C."/>
            <person name="Logacheva M.D."/>
            <person name="Field M."/>
            <person name="Filatov D."/>
            <person name="Flegontova O."/>
            <person name="Gerasimov E."/>
            <person name="Jackson A.P."/>
            <person name="Kelly S."/>
            <person name="Opperdoes F."/>
            <person name="O'Reilly A."/>
            <person name="Votypka J."/>
            <person name="Yurchenko V."/>
            <person name="Lukes J."/>
        </authorList>
    </citation>
    <scope>NUCLEOTIDE SEQUENCE [LARGE SCALE GENOMIC DNA]</scope>
    <source>
        <strain evidence="1">H10</strain>
    </source>
</reference>
<dbReference type="OMA" id="SALESWP"/>
<evidence type="ECO:0000313" key="2">
    <source>
        <dbReference type="Proteomes" id="UP000037923"/>
    </source>
</evidence>
<dbReference type="EMBL" id="LGTL01000001">
    <property type="protein sequence ID" value="KPA85673.1"/>
    <property type="molecule type" value="Genomic_DNA"/>
</dbReference>
<dbReference type="VEuPathDB" id="TriTrypDB:LpyrH10_01_0630"/>
<name>A0A0M9G9M9_LEPPY</name>
<dbReference type="Proteomes" id="UP000037923">
    <property type="component" value="Unassembled WGS sequence"/>
</dbReference>
<evidence type="ECO:0000313" key="1">
    <source>
        <dbReference type="EMBL" id="KPA85673.1"/>
    </source>
</evidence>
<proteinExistence type="predicted"/>